<evidence type="ECO:0000313" key="5">
    <source>
        <dbReference type="EMBL" id="CAL1541155.1"/>
    </source>
</evidence>
<keyword evidence="4" id="KW-0406">Ion transport</keyword>
<dbReference type="InterPro" id="IPR007274">
    <property type="entry name" value="Cop_transporter"/>
</dbReference>
<dbReference type="Proteomes" id="UP001497497">
    <property type="component" value="Unassembled WGS sequence"/>
</dbReference>
<keyword evidence="3 4" id="KW-0472">Membrane</keyword>
<dbReference type="PANTHER" id="PTHR12483">
    <property type="entry name" value="SOLUTE CARRIER FAMILY 31 COPPER TRANSPORTERS"/>
    <property type="match status" value="1"/>
</dbReference>
<sequence>MDMSNMDTGNMDMGNMDMGTTKMANMNMDGKTTMMDMSGMAGMSGMEMMSQYYHVGYSEYVLFYDLRTLSAGAMVGACFAIFALSIFYEAIKFFREYLLERFAHKQTSNVGIINGSYDNPFATGSVDEKHETPKLQRIPVTARRGILDPGHFLQTALHLLQVFISYCLMLVVMTFNVWLLLAVIVGAAVGYFFFGWMRRSVTDSNEHCQ</sequence>
<evidence type="ECO:0000256" key="1">
    <source>
        <dbReference type="ARBA" id="ARBA00022692"/>
    </source>
</evidence>
<dbReference type="GO" id="GO:0005375">
    <property type="term" value="F:copper ion transmembrane transporter activity"/>
    <property type="evidence" value="ECO:0007669"/>
    <property type="project" value="UniProtKB-UniRule"/>
</dbReference>
<keyword evidence="6" id="KW-1185">Reference proteome</keyword>
<comment type="similarity">
    <text evidence="4">Belongs to the copper transporter (Ctr) (TC 1.A.56) family. SLC31A subfamily.</text>
</comment>
<evidence type="ECO:0000256" key="3">
    <source>
        <dbReference type="ARBA" id="ARBA00023136"/>
    </source>
</evidence>
<keyword evidence="2 4" id="KW-1133">Transmembrane helix</keyword>
<name>A0AAV2I4P6_LYMST</name>
<reference evidence="5 6" key="1">
    <citation type="submission" date="2024-04" db="EMBL/GenBank/DDBJ databases">
        <authorList>
            <consortium name="Genoscope - CEA"/>
            <person name="William W."/>
        </authorList>
    </citation>
    <scope>NUCLEOTIDE SEQUENCE [LARGE SCALE GENOMIC DNA]</scope>
</reference>
<evidence type="ECO:0000256" key="2">
    <source>
        <dbReference type="ARBA" id="ARBA00022989"/>
    </source>
</evidence>
<comment type="caution">
    <text evidence="5">The sequence shown here is derived from an EMBL/GenBank/DDBJ whole genome shotgun (WGS) entry which is preliminary data.</text>
</comment>
<feature type="transmembrane region" description="Helical" evidence="4">
    <location>
        <begin position="152"/>
        <end position="171"/>
    </location>
</feature>
<feature type="transmembrane region" description="Helical" evidence="4">
    <location>
        <begin position="177"/>
        <end position="197"/>
    </location>
</feature>
<keyword evidence="4" id="KW-0187">Copper transport</keyword>
<evidence type="ECO:0000256" key="4">
    <source>
        <dbReference type="RuleBase" id="RU367022"/>
    </source>
</evidence>
<keyword evidence="4" id="KW-0186">Copper</keyword>
<evidence type="ECO:0000313" key="6">
    <source>
        <dbReference type="Proteomes" id="UP001497497"/>
    </source>
</evidence>
<dbReference type="PANTHER" id="PTHR12483:SF115">
    <property type="entry name" value="COPPER TRANSPORT PROTEIN"/>
    <property type="match status" value="1"/>
</dbReference>
<proteinExistence type="inferred from homology"/>
<dbReference type="Pfam" id="PF04145">
    <property type="entry name" value="Ctr"/>
    <property type="match status" value="1"/>
</dbReference>
<keyword evidence="1 4" id="KW-0812">Transmembrane</keyword>
<dbReference type="AlphaFoldDB" id="A0AAV2I4P6"/>
<comment type="subcellular location">
    <subcellularLocation>
        <location evidence="4">Membrane</location>
        <topology evidence="4">Multi-pass membrane protein</topology>
    </subcellularLocation>
</comment>
<dbReference type="GO" id="GO:0016020">
    <property type="term" value="C:membrane"/>
    <property type="evidence" value="ECO:0007669"/>
    <property type="project" value="UniProtKB-SubCell"/>
</dbReference>
<accession>A0AAV2I4P6</accession>
<organism evidence="5 6">
    <name type="scientific">Lymnaea stagnalis</name>
    <name type="common">Great pond snail</name>
    <name type="synonym">Helix stagnalis</name>
    <dbReference type="NCBI Taxonomy" id="6523"/>
    <lineage>
        <taxon>Eukaryota</taxon>
        <taxon>Metazoa</taxon>
        <taxon>Spiralia</taxon>
        <taxon>Lophotrochozoa</taxon>
        <taxon>Mollusca</taxon>
        <taxon>Gastropoda</taxon>
        <taxon>Heterobranchia</taxon>
        <taxon>Euthyneura</taxon>
        <taxon>Panpulmonata</taxon>
        <taxon>Hygrophila</taxon>
        <taxon>Lymnaeoidea</taxon>
        <taxon>Lymnaeidae</taxon>
        <taxon>Lymnaea</taxon>
    </lineage>
</organism>
<keyword evidence="4" id="KW-0813">Transport</keyword>
<feature type="transmembrane region" description="Helical" evidence="4">
    <location>
        <begin position="69"/>
        <end position="91"/>
    </location>
</feature>
<gene>
    <name evidence="5" type="ORF">GSLYS_00014797001</name>
</gene>
<dbReference type="EMBL" id="CAXITT010000417">
    <property type="protein sequence ID" value="CAL1541155.1"/>
    <property type="molecule type" value="Genomic_DNA"/>
</dbReference>
<protein>
    <recommendedName>
        <fullName evidence="4">Copper transport protein</fullName>
    </recommendedName>
</protein>